<dbReference type="GO" id="GO:0005737">
    <property type="term" value="C:cytoplasm"/>
    <property type="evidence" value="ECO:0007669"/>
    <property type="project" value="UniProtKB-SubCell"/>
</dbReference>
<dbReference type="InterPro" id="IPR023091">
    <property type="entry name" value="MetalPrtase_cat_dom_sf_prd"/>
</dbReference>
<dbReference type="Pfam" id="PF02130">
    <property type="entry name" value="YbeY"/>
    <property type="match status" value="1"/>
</dbReference>
<keyword evidence="8" id="KW-0482">Metalloprotease</keyword>
<dbReference type="GO" id="GO:0004222">
    <property type="term" value="F:metalloendopeptidase activity"/>
    <property type="evidence" value="ECO:0007669"/>
    <property type="project" value="InterPro"/>
</dbReference>
<dbReference type="SUPFAM" id="SSF55486">
    <property type="entry name" value="Metalloproteases ('zincins'), catalytic domain"/>
    <property type="match status" value="1"/>
</dbReference>
<dbReference type="HAMAP" id="MF_00009">
    <property type="entry name" value="Endoribonucl_YbeY"/>
    <property type="match status" value="1"/>
</dbReference>
<dbReference type="NCBIfam" id="TIGR00043">
    <property type="entry name" value="rRNA maturation RNase YbeY"/>
    <property type="match status" value="1"/>
</dbReference>
<evidence type="ECO:0000256" key="3">
    <source>
        <dbReference type="ARBA" id="ARBA00022723"/>
    </source>
</evidence>
<evidence type="ECO:0000256" key="6">
    <source>
        <dbReference type="ARBA" id="ARBA00022833"/>
    </source>
</evidence>
<reference evidence="9" key="2">
    <citation type="journal article" date="2013" name="Stand. Genomic Sci.">
        <title>Complete genome sequence of Desulfocapsa sulfexigens, a marine deltaproteobacterium specialized in disproportionating inorganic sulfur compounds.</title>
        <authorList>
            <person name="Finster K.W."/>
            <person name="Kjeldsen K.U."/>
            <person name="Kube M."/>
            <person name="Reinhardt R."/>
            <person name="Mussmann M."/>
            <person name="Amann R."/>
            <person name="Schreiber L."/>
        </authorList>
    </citation>
    <scope>NUCLEOTIDE SEQUENCE [LARGE SCALE GENOMIC DNA]</scope>
    <source>
        <strain evidence="9">DSM 10523 / SB164P1</strain>
    </source>
</reference>
<dbReference type="HOGENOM" id="CLU_106710_4_1_7"/>
<evidence type="ECO:0000313" key="9">
    <source>
        <dbReference type="Proteomes" id="UP000011724"/>
    </source>
</evidence>
<dbReference type="PATRIC" id="fig|879567.3.peg.872"/>
<evidence type="ECO:0000256" key="1">
    <source>
        <dbReference type="ARBA" id="ARBA00010875"/>
    </source>
</evidence>
<dbReference type="Proteomes" id="UP000011724">
    <property type="component" value="Chromosome"/>
</dbReference>
<feature type="binding site" evidence="7">
    <location>
        <position position="122"/>
    </location>
    <ligand>
        <name>Zn(2+)</name>
        <dbReference type="ChEBI" id="CHEBI:29105"/>
        <note>catalytic</note>
    </ligand>
</feature>
<dbReference type="RefSeq" id="WP_015414136.1">
    <property type="nucleotide sequence ID" value="NC_020409.1"/>
</dbReference>
<dbReference type="InterPro" id="IPR020549">
    <property type="entry name" value="YbeY_CS"/>
</dbReference>
<dbReference type="InterPro" id="IPR002036">
    <property type="entry name" value="YbeY"/>
</dbReference>
<dbReference type="GO" id="GO:0008270">
    <property type="term" value="F:zinc ion binding"/>
    <property type="evidence" value="ECO:0007669"/>
    <property type="project" value="UniProtKB-UniRule"/>
</dbReference>
<evidence type="ECO:0000256" key="4">
    <source>
        <dbReference type="ARBA" id="ARBA00022759"/>
    </source>
</evidence>
<keyword evidence="4 7" id="KW-0255">Endonuclease</keyword>
<evidence type="ECO:0000256" key="2">
    <source>
        <dbReference type="ARBA" id="ARBA00022722"/>
    </source>
</evidence>
<keyword evidence="3 7" id="KW-0479">Metal-binding</keyword>
<keyword evidence="5 7" id="KW-0378">Hydrolase</keyword>
<feature type="binding site" evidence="7">
    <location>
        <position position="126"/>
    </location>
    <ligand>
        <name>Zn(2+)</name>
        <dbReference type="ChEBI" id="CHEBI:29105"/>
        <note>catalytic</note>
    </ligand>
</feature>
<comment type="function">
    <text evidence="7">Single strand-specific metallo-endoribonuclease involved in late-stage 70S ribosome quality control and in maturation of the 3' terminus of the 16S rRNA.</text>
</comment>
<accession>M1WV12</accession>
<evidence type="ECO:0000256" key="5">
    <source>
        <dbReference type="ARBA" id="ARBA00022801"/>
    </source>
</evidence>
<organism evidence="8 9">
    <name type="scientific">Pseudodesulfovibrio piezophilus (strain DSM 21447 / JCM 15486 / C1TLV30)</name>
    <name type="common">Desulfovibrio piezophilus</name>
    <dbReference type="NCBI Taxonomy" id="1322246"/>
    <lineage>
        <taxon>Bacteria</taxon>
        <taxon>Pseudomonadati</taxon>
        <taxon>Thermodesulfobacteriota</taxon>
        <taxon>Desulfovibrionia</taxon>
        <taxon>Desulfovibrionales</taxon>
        <taxon>Desulfovibrionaceae</taxon>
    </lineage>
</organism>
<sequence length="155" mass="16878">MTCDISIVNETRLDPRFPFSRHELGDLMNILLDSLGLEGCSLVIKLVADQEIARLNKEFMGCVGPTNVLSFPVADEPELGVRQEGEGPVFLGELALSVDAVGREASLYGQPPVLHLARLLAHGTLHLAGYDHGDSMYDMTDAAVDRVQLEYAVVE</sequence>
<keyword evidence="7" id="KW-0698">rRNA processing</keyword>
<comment type="subcellular location">
    <subcellularLocation>
        <location evidence="7">Cytoplasm</location>
    </subcellularLocation>
</comment>
<evidence type="ECO:0000256" key="7">
    <source>
        <dbReference type="HAMAP-Rule" id="MF_00009"/>
    </source>
</evidence>
<dbReference type="EC" id="3.1.-.-" evidence="7"/>
<keyword evidence="8" id="KW-0645">Protease</keyword>
<dbReference type="GO" id="GO:0004521">
    <property type="term" value="F:RNA endonuclease activity"/>
    <property type="evidence" value="ECO:0007669"/>
    <property type="project" value="UniProtKB-UniRule"/>
</dbReference>
<dbReference type="KEGG" id="dpi:BN4_10846"/>
<comment type="cofactor">
    <cofactor evidence="7">
        <name>Zn(2+)</name>
        <dbReference type="ChEBI" id="CHEBI:29105"/>
    </cofactor>
    <text evidence="7">Binds 1 zinc ion.</text>
</comment>
<dbReference type="PROSITE" id="PS01306">
    <property type="entry name" value="UPF0054"/>
    <property type="match status" value="1"/>
</dbReference>
<reference evidence="8 9" key="1">
    <citation type="journal article" date="2013" name="PLoS ONE">
        <title>The first genomic and proteomic characterization of a deep-sea sulfate reducer: insights into the piezophilic lifestyle of Desulfovibrio piezophilus.</title>
        <authorList>
            <person name="Pradel N."/>
            <person name="Ji B."/>
            <person name="Gimenez G."/>
            <person name="Talla E."/>
            <person name="Lenoble P."/>
            <person name="Garel M."/>
            <person name="Tamburini C."/>
            <person name="Fourquet P."/>
            <person name="Lebrun R."/>
            <person name="Bertin P."/>
            <person name="Denis Y."/>
            <person name="Pophillat M."/>
            <person name="Barbe V."/>
            <person name="Ollivier B."/>
            <person name="Dolla A."/>
        </authorList>
    </citation>
    <scope>NUCLEOTIDE SEQUENCE [LARGE SCALE GENOMIC DNA]</scope>
    <source>
        <strain evidence="9">DSM 10523 / SB164P1</strain>
    </source>
</reference>
<keyword evidence="2 7" id="KW-0540">Nuclease</keyword>
<protein>
    <recommendedName>
        <fullName evidence="7">Endoribonuclease YbeY</fullName>
        <ecNumber evidence="7">3.1.-.-</ecNumber>
    </recommendedName>
</protein>
<proteinExistence type="inferred from homology"/>
<comment type="similarity">
    <text evidence="1 7">Belongs to the endoribonuclease YbeY family.</text>
</comment>
<dbReference type="eggNOG" id="COG0319">
    <property type="taxonomic scope" value="Bacteria"/>
</dbReference>
<keyword evidence="7" id="KW-0963">Cytoplasm</keyword>
<dbReference type="AlphaFoldDB" id="M1WV12"/>
<dbReference type="GO" id="GO:0006364">
    <property type="term" value="P:rRNA processing"/>
    <property type="evidence" value="ECO:0007669"/>
    <property type="project" value="UniProtKB-UniRule"/>
</dbReference>
<gene>
    <name evidence="7" type="primary">ybeY</name>
    <name evidence="8" type="ordered locus">BN4_10846</name>
</gene>
<dbReference type="GO" id="GO:0006508">
    <property type="term" value="P:proteolysis"/>
    <property type="evidence" value="ECO:0007669"/>
    <property type="project" value="UniProtKB-KW"/>
</dbReference>
<dbReference type="EMBL" id="FO203427">
    <property type="protein sequence ID" value="CCH48083.1"/>
    <property type="molecule type" value="Genomic_DNA"/>
</dbReference>
<feature type="binding site" evidence="7">
    <location>
        <position position="132"/>
    </location>
    <ligand>
        <name>Zn(2+)</name>
        <dbReference type="ChEBI" id="CHEBI:29105"/>
        <note>catalytic</note>
    </ligand>
</feature>
<dbReference type="BioCyc" id="DPIE1322246:BN4_RS04335-MONOMER"/>
<dbReference type="OrthoDB" id="9807740at2"/>
<keyword evidence="6 7" id="KW-0862">Zinc</keyword>
<dbReference type="PANTHER" id="PTHR46986">
    <property type="entry name" value="ENDORIBONUCLEASE YBEY, CHLOROPLASTIC"/>
    <property type="match status" value="1"/>
</dbReference>
<dbReference type="PANTHER" id="PTHR46986:SF1">
    <property type="entry name" value="ENDORIBONUCLEASE YBEY, CHLOROPLASTIC"/>
    <property type="match status" value="1"/>
</dbReference>
<dbReference type="Gene3D" id="3.40.390.30">
    <property type="entry name" value="Metalloproteases ('zincins'), catalytic domain"/>
    <property type="match status" value="1"/>
</dbReference>
<keyword evidence="9" id="KW-1185">Reference proteome</keyword>
<evidence type="ECO:0000313" key="8">
    <source>
        <dbReference type="EMBL" id="CCH48083.1"/>
    </source>
</evidence>
<keyword evidence="7" id="KW-0690">Ribosome biogenesis</keyword>
<dbReference type="STRING" id="1322246.BN4_10846"/>
<name>M1WV12_PSEP2</name>